<protein>
    <submittedName>
        <fullName evidence="1">Uncharacterized protein</fullName>
    </submittedName>
</protein>
<keyword evidence="2" id="KW-1185">Reference proteome</keyword>
<dbReference type="EMBL" id="FQUR01000007">
    <property type="protein sequence ID" value="SHE44462.1"/>
    <property type="molecule type" value="Genomic_DNA"/>
</dbReference>
<gene>
    <name evidence="1" type="ORF">SAMN02745195_00380</name>
</gene>
<dbReference type="AlphaFoldDB" id="A0A1M4TIX9"/>
<organism evidence="1 2">
    <name type="scientific">Thermoanaerobacter uzonensis DSM 18761</name>
    <dbReference type="NCBI Taxonomy" id="1123369"/>
    <lineage>
        <taxon>Bacteria</taxon>
        <taxon>Bacillati</taxon>
        <taxon>Bacillota</taxon>
        <taxon>Clostridia</taxon>
        <taxon>Thermoanaerobacterales</taxon>
        <taxon>Thermoanaerobacteraceae</taxon>
        <taxon>Thermoanaerobacter</taxon>
    </lineage>
</organism>
<dbReference type="Proteomes" id="UP000184127">
    <property type="component" value="Unassembled WGS sequence"/>
</dbReference>
<proteinExistence type="predicted"/>
<reference evidence="2" key="1">
    <citation type="submission" date="2016-11" db="EMBL/GenBank/DDBJ databases">
        <authorList>
            <person name="Varghese N."/>
            <person name="Submissions S."/>
        </authorList>
    </citation>
    <scope>NUCLEOTIDE SEQUENCE [LARGE SCALE GENOMIC DNA]</scope>
    <source>
        <strain evidence="2">DSM 18761</strain>
    </source>
</reference>
<name>A0A1M4TIX9_9THEO</name>
<evidence type="ECO:0000313" key="2">
    <source>
        <dbReference type="Proteomes" id="UP000184127"/>
    </source>
</evidence>
<dbReference type="RefSeq" id="WP_072966986.1">
    <property type="nucleotide sequence ID" value="NZ_FQUR01000007.1"/>
</dbReference>
<evidence type="ECO:0000313" key="1">
    <source>
        <dbReference type="EMBL" id="SHE44462.1"/>
    </source>
</evidence>
<accession>A0A1M4TIX9</accession>
<sequence length="148" mass="16798">MYWKKEYVDTLTVSLQNLRDMQKAQYAMWNDGFKEQNFSNLTASLGAVSTILSFAFGAPTVVAVVSAISGLISELGSGLQTTEDIVKEGHWKLQDLVNWMESHPQYDLIKVKMSFLEFYGDYNIRFVEYTSSDYITAVHTSNGWIMSP</sequence>